<dbReference type="EMBL" id="UGHV01000001">
    <property type="protein sequence ID" value="STO97246.1"/>
    <property type="molecule type" value="Genomic_DNA"/>
</dbReference>
<evidence type="ECO:0000256" key="3">
    <source>
        <dbReference type="ARBA" id="ARBA00023125"/>
    </source>
</evidence>
<proteinExistence type="inferred from homology"/>
<dbReference type="InterPro" id="IPR036086">
    <property type="entry name" value="ParB/Sulfiredoxin_sf"/>
</dbReference>
<keyword evidence="5" id="KW-0808">Transferase</keyword>
<dbReference type="InterPro" id="IPR041468">
    <property type="entry name" value="HTH_ParB/Spo0J"/>
</dbReference>
<name>A0A377J5Z4_9HELI</name>
<dbReference type="PANTHER" id="PTHR33375">
    <property type="entry name" value="CHROMOSOME-PARTITIONING PROTEIN PARB-RELATED"/>
    <property type="match status" value="1"/>
</dbReference>
<feature type="domain" description="ParB-like N-terminal" evidence="4">
    <location>
        <begin position="34"/>
        <end position="125"/>
    </location>
</feature>
<dbReference type="PANTHER" id="PTHR33375:SF1">
    <property type="entry name" value="CHROMOSOME-PARTITIONING PROTEIN PARB-RELATED"/>
    <property type="match status" value="1"/>
</dbReference>
<dbReference type="NCBIfam" id="TIGR00180">
    <property type="entry name" value="parB_part"/>
    <property type="match status" value="1"/>
</dbReference>
<dbReference type="SUPFAM" id="SSF110849">
    <property type="entry name" value="ParB/Sulfiredoxin"/>
    <property type="match status" value="1"/>
</dbReference>
<dbReference type="RefSeq" id="WP_115011496.1">
    <property type="nucleotide sequence ID" value="NZ_UGHV01000001.1"/>
</dbReference>
<dbReference type="GO" id="GO:0032259">
    <property type="term" value="P:methylation"/>
    <property type="evidence" value="ECO:0007669"/>
    <property type="project" value="UniProtKB-KW"/>
</dbReference>
<sequence>MAKKNALGSGLGELLGEVQDAYEKNLGEYTESIIELSVDVVKPNPFQPRKNFDESALNDLAESIAEHGLLQPILVYDDGGDYFLIAGERRLRASKIAGKSTIKAVVANEYIDRSRLRELAIIENIQRENLNPLDLAHSYQELIDEYKITHEELATKLKKSRAQITNTMRILDLCEYVQDLIVQNKITQGHAKVMVGLQEREQKVLADSIVGQKLSVRETEQLVKDLKQEDSSKKQNVAIKKLDSSVDNEVLGELCAAFAALGVQARISQGKIIIQPQKEAVVQLIEKLKS</sequence>
<dbReference type="SUPFAM" id="SSF109709">
    <property type="entry name" value="KorB DNA-binding domain-like"/>
    <property type="match status" value="1"/>
</dbReference>
<dbReference type="OrthoDB" id="9802051at2"/>
<dbReference type="CDD" id="cd16393">
    <property type="entry name" value="SPO0J_N"/>
    <property type="match status" value="1"/>
</dbReference>
<evidence type="ECO:0000259" key="4">
    <source>
        <dbReference type="SMART" id="SM00470"/>
    </source>
</evidence>
<dbReference type="AlphaFoldDB" id="A0A377J5Z4"/>
<evidence type="ECO:0000256" key="1">
    <source>
        <dbReference type="ARBA" id="ARBA00006295"/>
    </source>
</evidence>
<dbReference type="GO" id="GO:0007059">
    <property type="term" value="P:chromosome segregation"/>
    <property type="evidence" value="ECO:0007669"/>
    <property type="project" value="UniProtKB-KW"/>
</dbReference>
<dbReference type="GO" id="GO:0005694">
    <property type="term" value="C:chromosome"/>
    <property type="evidence" value="ECO:0007669"/>
    <property type="project" value="TreeGrafter"/>
</dbReference>
<dbReference type="GO" id="GO:0003677">
    <property type="term" value="F:DNA binding"/>
    <property type="evidence" value="ECO:0007669"/>
    <property type="project" value="UniProtKB-KW"/>
</dbReference>
<accession>A0A377J5Z4</accession>
<dbReference type="FunFam" id="1.10.10.2830:FF:000001">
    <property type="entry name" value="Chromosome partitioning protein ParB"/>
    <property type="match status" value="1"/>
</dbReference>
<gene>
    <name evidence="5" type="primary">parB</name>
    <name evidence="5" type="ORF">NCTC12410_01071</name>
</gene>
<evidence type="ECO:0000313" key="5">
    <source>
        <dbReference type="EMBL" id="STO97246.1"/>
    </source>
</evidence>
<dbReference type="EC" id="2.1.1.72" evidence="5"/>
<dbReference type="Pfam" id="PF02195">
    <property type="entry name" value="ParB_N"/>
    <property type="match status" value="1"/>
</dbReference>
<keyword evidence="2" id="KW-0159">Chromosome partition</keyword>
<reference evidence="5 6" key="1">
    <citation type="submission" date="2018-06" db="EMBL/GenBank/DDBJ databases">
        <authorList>
            <consortium name="Pathogen Informatics"/>
            <person name="Doyle S."/>
        </authorList>
    </citation>
    <scope>NUCLEOTIDE SEQUENCE [LARGE SCALE GENOMIC DNA]</scope>
    <source>
        <strain evidence="5 6">NCTC12410</strain>
    </source>
</reference>
<keyword evidence="3" id="KW-0238">DNA-binding</keyword>
<comment type="similarity">
    <text evidence="1">Belongs to the ParB family.</text>
</comment>
<dbReference type="FunFam" id="3.90.1530.30:FF:000001">
    <property type="entry name" value="Chromosome partitioning protein ParB"/>
    <property type="match status" value="1"/>
</dbReference>
<protein>
    <submittedName>
        <fullName evidence="5">Transcriptional regulator involved in chromosome partitioning ParB</fullName>
        <ecNumber evidence="5">2.1.1.72</ecNumber>
    </submittedName>
</protein>
<dbReference type="Proteomes" id="UP000254841">
    <property type="component" value="Unassembled WGS sequence"/>
</dbReference>
<dbReference type="InterPro" id="IPR004437">
    <property type="entry name" value="ParB/RepB/Spo0J"/>
</dbReference>
<dbReference type="GO" id="GO:0009007">
    <property type="term" value="F:site-specific DNA-methyltransferase (adenine-specific) activity"/>
    <property type="evidence" value="ECO:0007669"/>
    <property type="project" value="UniProtKB-EC"/>
</dbReference>
<dbReference type="Gene3D" id="3.90.1530.30">
    <property type="match status" value="1"/>
</dbReference>
<dbReference type="GO" id="GO:0045881">
    <property type="term" value="P:positive regulation of sporulation resulting in formation of a cellular spore"/>
    <property type="evidence" value="ECO:0007669"/>
    <property type="project" value="TreeGrafter"/>
</dbReference>
<dbReference type="InterPro" id="IPR003115">
    <property type="entry name" value="ParB_N"/>
</dbReference>
<dbReference type="Pfam" id="PF17762">
    <property type="entry name" value="HTH_ParB"/>
    <property type="match status" value="1"/>
</dbReference>
<dbReference type="InterPro" id="IPR050336">
    <property type="entry name" value="Chromosome_partition/occlusion"/>
</dbReference>
<organism evidence="5 6">
    <name type="scientific">Helicobacter canis</name>
    <dbReference type="NCBI Taxonomy" id="29419"/>
    <lineage>
        <taxon>Bacteria</taxon>
        <taxon>Pseudomonadati</taxon>
        <taxon>Campylobacterota</taxon>
        <taxon>Epsilonproteobacteria</taxon>
        <taxon>Campylobacterales</taxon>
        <taxon>Helicobacteraceae</taxon>
        <taxon>Helicobacter</taxon>
    </lineage>
</organism>
<evidence type="ECO:0000313" key="6">
    <source>
        <dbReference type="Proteomes" id="UP000254841"/>
    </source>
</evidence>
<dbReference type="SMART" id="SM00470">
    <property type="entry name" value="ParB"/>
    <property type="match status" value="1"/>
</dbReference>
<evidence type="ECO:0000256" key="2">
    <source>
        <dbReference type="ARBA" id="ARBA00022829"/>
    </source>
</evidence>
<keyword evidence="5" id="KW-0489">Methyltransferase</keyword>
<dbReference type="Gene3D" id="1.10.10.2830">
    <property type="match status" value="1"/>
</dbReference>